<comment type="caution">
    <text evidence="1">The sequence shown here is derived from an EMBL/GenBank/DDBJ whole genome shotgun (WGS) entry which is preliminary data.</text>
</comment>
<proteinExistence type="predicted"/>
<name>A0A816FWJ8_ADIRI</name>
<sequence>MNGSGGRIYL</sequence>
<dbReference type="EMBL" id="CAJNOR010012332">
    <property type="protein sequence ID" value="CAF1667028.1"/>
    <property type="molecule type" value="Genomic_DNA"/>
</dbReference>
<evidence type="ECO:0000313" key="2">
    <source>
        <dbReference type="Proteomes" id="UP000663828"/>
    </source>
</evidence>
<reference evidence="1" key="1">
    <citation type="submission" date="2021-02" db="EMBL/GenBank/DDBJ databases">
        <authorList>
            <person name="Nowell W R."/>
        </authorList>
    </citation>
    <scope>NUCLEOTIDE SEQUENCE</scope>
</reference>
<accession>A0A816FWJ8</accession>
<dbReference type="Proteomes" id="UP000663828">
    <property type="component" value="Unassembled WGS sequence"/>
</dbReference>
<keyword evidence="2" id="KW-1185">Reference proteome</keyword>
<gene>
    <name evidence="1" type="ORF">XAT740_LOCUS57968</name>
</gene>
<organism evidence="1 2">
    <name type="scientific">Adineta ricciae</name>
    <name type="common">Rotifer</name>
    <dbReference type="NCBI Taxonomy" id="249248"/>
    <lineage>
        <taxon>Eukaryota</taxon>
        <taxon>Metazoa</taxon>
        <taxon>Spiralia</taxon>
        <taxon>Gnathifera</taxon>
        <taxon>Rotifera</taxon>
        <taxon>Eurotatoria</taxon>
        <taxon>Bdelloidea</taxon>
        <taxon>Adinetida</taxon>
        <taxon>Adinetidae</taxon>
        <taxon>Adineta</taxon>
    </lineage>
</organism>
<feature type="non-terminal residue" evidence="1">
    <location>
        <position position="10"/>
    </location>
</feature>
<protein>
    <submittedName>
        <fullName evidence="1">Uncharacterized protein</fullName>
    </submittedName>
</protein>
<evidence type="ECO:0000313" key="1">
    <source>
        <dbReference type="EMBL" id="CAF1667028.1"/>
    </source>
</evidence>